<dbReference type="PROSITE" id="PS00109">
    <property type="entry name" value="PROTEIN_KINASE_TYR"/>
    <property type="match status" value="1"/>
</dbReference>
<comment type="catalytic activity">
    <reaction evidence="3">
        <text>L-seryl-[protein] + ATP = O-phospho-L-seryl-[protein] + ADP + H(+)</text>
        <dbReference type="Rhea" id="RHEA:17989"/>
        <dbReference type="Rhea" id="RHEA-COMP:9863"/>
        <dbReference type="Rhea" id="RHEA-COMP:11604"/>
        <dbReference type="ChEBI" id="CHEBI:15378"/>
        <dbReference type="ChEBI" id="CHEBI:29999"/>
        <dbReference type="ChEBI" id="CHEBI:30616"/>
        <dbReference type="ChEBI" id="CHEBI:83421"/>
        <dbReference type="ChEBI" id="CHEBI:456216"/>
        <dbReference type="EC" id="2.7.11.1"/>
    </reaction>
</comment>
<comment type="caution">
    <text evidence="7">The sequence shown here is derived from an EMBL/GenBank/DDBJ whole genome shotgun (WGS) entry which is preliminary data.</text>
</comment>
<dbReference type="EC" id="2.7.11.1" evidence="1"/>
<evidence type="ECO:0000313" key="7">
    <source>
        <dbReference type="EMBL" id="TWU70762.1"/>
    </source>
</evidence>
<feature type="domain" description="Fungal-type protein kinase" evidence="6">
    <location>
        <begin position="328"/>
        <end position="743"/>
    </location>
</feature>
<dbReference type="GO" id="GO:0004674">
    <property type="term" value="F:protein serine/threonine kinase activity"/>
    <property type="evidence" value="ECO:0007669"/>
    <property type="project" value="UniProtKB-EC"/>
</dbReference>
<proteinExistence type="predicted"/>
<comment type="catalytic activity">
    <reaction evidence="2">
        <text>L-threonyl-[protein] + ATP = O-phospho-L-threonyl-[protein] + ADP + H(+)</text>
        <dbReference type="Rhea" id="RHEA:46608"/>
        <dbReference type="Rhea" id="RHEA-COMP:11060"/>
        <dbReference type="Rhea" id="RHEA-COMP:11605"/>
        <dbReference type="ChEBI" id="CHEBI:15378"/>
        <dbReference type="ChEBI" id="CHEBI:30013"/>
        <dbReference type="ChEBI" id="CHEBI:30616"/>
        <dbReference type="ChEBI" id="CHEBI:61977"/>
        <dbReference type="ChEBI" id="CHEBI:456216"/>
        <dbReference type="EC" id="2.7.11.1"/>
    </reaction>
</comment>
<dbReference type="Pfam" id="PF17667">
    <property type="entry name" value="Pkinase_fungal"/>
    <property type="match status" value="1"/>
</dbReference>
<dbReference type="PANTHER" id="PTHR38248">
    <property type="entry name" value="FUNK1 6"/>
    <property type="match status" value="1"/>
</dbReference>
<protein>
    <recommendedName>
        <fullName evidence="1">non-specific serine/threonine protein kinase</fullName>
        <ecNumber evidence="1">2.7.11.1</ecNumber>
    </recommendedName>
</protein>
<dbReference type="AlphaFoldDB" id="A0A5C6FZ81"/>
<dbReference type="InterPro" id="IPR008266">
    <property type="entry name" value="Tyr_kinase_AS"/>
</dbReference>
<evidence type="ECO:0000256" key="2">
    <source>
        <dbReference type="ARBA" id="ARBA00047899"/>
    </source>
</evidence>
<organism evidence="7 8">
    <name type="scientific">Metarhizium rileyi (strain RCEF 4871)</name>
    <name type="common">Nomuraea rileyi</name>
    <dbReference type="NCBI Taxonomy" id="1649241"/>
    <lineage>
        <taxon>Eukaryota</taxon>
        <taxon>Fungi</taxon>
        <taxon>Dikarya</taxon>
        <taxon>Ascomycota</taxon>
        <taxon>Pezizomycotina</taxon>
        <taxon>Sordariomycetes</taxon>
        <taxon>Hypocreomycetidae</taxon>
        <taxon>Hypocreales</taxon>
        <taxon>Clavicipitaceae</taxon>
        <taxon>Metarhizium</taxon>
    </lineage>
</organism>
<name>A0A5C6FZ81_METRR</name>
<gene>
    <name evidence="7" type="ORF">ED733_001902</name>
</gene>
<feature type="region of interest" description="Disordered" evidence="4">
    <location>
        <begin position="572"/>
        <end position="616"/>
    </location>
</feature>
<dbReference type="SUPFAM" id="SSF56112">
    <property type="entry name" value="Protein kinase-like (PK-like)"/>
    <property type="match status" value="1"/>
</dbReference>
<evidence type="ECO:0000256" key="3">
    <source>
        <dbReference type="ARBA" id="ARBA00048679"/>
    </source>
</evidence>
<evidence type="ECO:0000259" key="6">
    <source>
        <dbReference type="Pfam" id="PF17667"/>
    </source>
</evidence>
<dbReference type="InterPro" id="IPR040976">
    <property type="entry name" value="Pkinase_fungal"/>
</dbReference>
<evidence type="ECO:0000256" key="4">
    <source>
        <dbReference type="SAM" id="MobiDB-lite"/>
    </source>
</evidence>
<dbReference type="EMBL" id="SBHS01000063">
    <property type="protein sequence ID" value="TWU70762.1"/>
    <property type="molecule type" value="Genomic_DNA"/>
</dbReference>
<accession>A0A5C6FZ81</accession>
<feature type="compositionally biased region" description="Low complexity" evidence="4">
    <location>
        <begin position="574"/>
        <end position="587"/>
    </location>
</feature>
<evidence type="ECO:0000256" key="5">
    <source>
        <dbReference type="SAM" id="SignalP"/>
    </source>
</evidence>
<evidence type="ECO:0000256" key="1">
    <source>
        <dbReference type="ARBA" id="ARBA00012513"/>
    </source>
</evidence>
<dbReference type="Gene3D" id="1.10.510.10">
    <property type="entry name" value="Transferase(Phosphotransferase) domain 1"/>
    <property type="match status" value="1"/>
</dbReference>
<feature type="chain" id="PRO_5023142587" description="non-specific serine/threonine protein kinase" evidence="5">
    <location>
        <begin position="18"/>
        <end position="838"/>
    </location>
</feature>
<dbReference type="Proteomes" id="UP000317257">
    <property type="component" value="Unassembled WGS sequence"/>
</dbReference>
<reference evidence="8" key="1">
    <citation type="submission" date="2018-12" db="EMBL/GenBank/DDBJ databases">
        <title>The complete genome of Metarhizium rileyi, a key fungal pathogen of Lepidoptera.</title>
        <authorList>
            <person name="Binneck E."/>
            <person name="Lastra C.C.L."/>
            <person name="Sosa-Gomez D.R."/>
        </authorList>
    </citation>
    <scope>NUCLEOTIDE SEQUENCE [LARGE SCALE GENOMIC DNA]</scope>
    <source>
        <strain evidence="8">Cep018-CH2</strain>
    </source>
</reference>
<dbReference type="InterPro" id="IPR011009">
    <property type="entry name" value="Kinase-like_dom_sf"/>
</dbReference>
<feature type="signal peptide" evidence="5">
    <location>
        <begin position="1"/>
        <end position="17"/>
    </location>
</feature>
<keyword evidence="5" id="KW-0732">Signal</keyword>
<dbReference type="PANTHER" id="PTHR38248:SF2">
    <property type="entry name" value="FUNK1 11"/>
    <property type="match status" value="1"/>
</dbReference>
<sequence>MWLRATVLSFCRVFLPAGDVFPLQLLQLMSSIPLTTIAEGNFFLDMIDQYRSDVIKTNPIGNGLETFRSSFHAEYEQSSKGLDQLEFEGTSPTVLQYIDIDLTINEELQNLSVDLLLALQTTRACRLLRSSGNGKNLLGDILRLNSAVNSGDFHIGRIKPLLEAALADSLDDSLVWSHVYDLVTESTPPLRPISSFIEQTPWSQNTSSFVNSLELRTDVDKVLKQELGPMYVGVPNIHDTIFEGIANLGTASKTVFGECTQGDNPLFNEGWTGWPRSAKESDVVAWLADLIPKLEAFAGGLNVPLPHRRKLLAQPSTPLLGSTGKRSLDIGFVNNNIANNPNAKDSRYYWSHILVAGELKSNPKADIASIAWIDLARYAREVLAAQDTRRFILGFTLCGSLMRVWEFDRLGGIASEQFDINKNGQMFVTTVLGFLWMDEEKLGFDPTVVVSGSERYIEIERNGKRERLIIDEVMKRAPCVAGRATTCWRAHRKDNKQPLVIKDSWQYTNRDEEGELLREASDKDVINVARYYHHETVRIRGIDDDILNNVRRGLDVTKAANYRPTRSNLPLATSRSSFSCKGRSSSVSRKRPSSETDAAVPPSKRSYSRSPTKNSFESLANRVHRRTIVCDYGKPIYKATSRASLLACLAGCLEGHESLHNAGLLHRDISINNLMINEEEENPSYPAFLIDLDLAIREQRVAASGAKGKTGTRAFMAIGILLGEQHSFMHDLESFFWVLFWICIHFDGQNERVVKRFERWNYSDTEELASSKKGVIDDEEDFLQIAQESFTPYYKPFIATVNRLRRKVFPSGERWKRPNLDLYGWMKSILIEAQKDQA</sequence>
<evidence type="ECO:0000313" key="8">
    <source>
        <dbReference type="Proteomes" id="UP000317257"/>
    </source>
</evidence>